<organism evidence="3 4">
    <name type="scientific">Mangrovicoccus algicola</name>
    <dbReference type="NCBI Taxonomy" id="2771008"/>
    <lineage>
        <taxon>Bacteria</taxon>
        <taxon>Pseudomonadati</taxon>
        <taxon>Pseudomonadota</taxon>
        <taxon>Alphaproteobacteria</taxon>
        <taxon>Rhodobacterales</taxon>
        <taxon>Paracoccaceae</taxon>
        <taxon>Mangrovicoccus</taxon>
    </lineage>
</organism>
<dbReference type="SUPFAM" id="SSF110849">
    <property type="entry name" value="ParB/Sulfiredoxin"/>
    <property type="match status" value="1"/>
</dbReference>
<dbReference type="CDD" id="cd16405">
    <property type="entry name" value="RepB_like_N"/>
    <property type="match status" value="1"/>
</dbReference>
<dbReference type="InterPro" id="IPR037972">
    <property type="entry name" value="RepB_N"/>
</dbReference>
<feature type="domain" description="ParB-like N-terminal" evidence="2">
    <location>
        <begin position="52"/>
        <end position="152"/>
    </location>
</feature>
<dbReference type="InterPro" id="IPR036086">
    <property type="entry name" value="ParB/Sulfiredoxin_sf"/>
</dbReference>
<dbReference type="PANTHER" id="PTHR33375">
    <property type="entry name" value="CHROMOSOME-PARTITIONING PROTEIN PARB-RELATED"/>
    <property type="match status" value="1"/>
</dbReference>
<dbReference type="NCBIfam" id="TIGR00180">
    <property type="entry name" value="parB_part"/>
    <property type="match status" value="1"/>
</dbReference>
<dbReference type="SMART" id="SM00470">
    <property type="entry name" value="ParB"/>
    <property type="match status" value="1"/>
</dbReference>
<evidence type="ECO:0000313" key="3">
    <source>
        <dbReference type="EMBL" id="MBE3638358.1"/>
    </source>
</evidence>
<evidence type="ECO:0000256" key="1">
    <source>
        <dbReference type="ARBA" id="ARBA00006295"/>
    </source>
</evidence>
<evidence type="ECO:0000313" key="4">
    <source>
        <dbReference type="Proteomes" id="UP000609121"/>
    </source>
</evidence>
<accession>A0A8J6YSF8</accession>
<dbReference type="Pfam" id="PF07506">
    <property type="entry name" value="RepB"/>
    <property type="match status" value="1"/>
</dbReference>
<sequence>MGTLNMAMGKNKTGIMAAITAAAEAKPAAGRAHHSLPKGTIGSVRAGLGGIQDIDTGLILPWGPKDRLGVELTGVNSDEAQASIAELAQSIRDSGQQVPVLLRPSSDEDGHFEVIYGRRRILACKEAGLPVKALIRTMDDSQALMAKGLENAGREELSFYERARFAKSIAEQGHDRAEIMQALAISKNTLSQLERITRLVPDMLGDAIGPAPGSGRPKWMSLATVLDRGIIDAETAIAILGAFPASASSDDRLDGLLREITRRGTEPDQTRRAMPVPGVTIRSARSAVTLSVKRAGQSKAFSDWLDSHLEEVIRESYERFQRENPGA</sequence>
<comment type="caution">
    <text evidence="3">The sequence shown here is derived from an EMBL/GenBank/DDBJ whole genome shotgun (WGS) entry which is preliminary data.</text>
</comment>
<name>A0A8J6YSF8_9RHOB</name>
<dbReference type="PANTHER" id="PTHR33375:SF1">
    <property type="entry name" value="CHROMOSOME-PARTITIONING PROTEIN PARB-RELATED"/>
    <property type="match status" value="1"/>
</dbReference>
<proteinExistence type="inferred from homology"/>
<dbReference type="AlphaFoldDB" id="A0A8J6YSF8"/>
<dbReference type="Proteomes" id="UP000609121">
    <property type="component" value="Unassembled WGS sequence"/>
</dbReference>
<reference evidence="3" key="1">
    <citation type="submission" date="2020-09" db="EMBL/GenBank/DDBJ databases">
        <title>A novel bacterium of genus Mangrovicoccus, isolated from South China Sea.</title>
        <authorList>
            <person name="Huang H."/>
            <person name="Mo K."/>
            <person name="Hu Y."/>
        </authorList>
    </citation>
    <scope>NUCLEOTIDE SEQUENCE</scope>
    <source>
        <strain evidence="3">HB182678</strain>
    </source>
</reference>
<dbReference type="InterPro" id="IPR050336">
    <property type="entry name" value="Chromosome_partition/occlusion"/>
</dbReference>
<dbReference type="Pfam" id="PF02195">
    <property type="entry name" value="ParB_N"/>
    <property type="match status" value="1"/>
</dbReference>
<evidence type="ECO:0000259" key="2">
    <source>
        <dbReference type="SMART" id="SM00470"/>
    </source>
</evidence>
<dbReference type="GO" id="GO:0007059">
    <property type="term" value="P:chromosome segregation"/>
    <property type="evidence" value="ECO:0007669"/>
    <property type="project" value="TreeGrafter"/>
</dbReference>
<dbReference type="GO" id="GO:0005694">
    <property type="term" value="C:chromosome"/>
    <property type="evidence" value="ECO:0007669"/>
    <property type="project" value="TreeGrafter"/>
</dbReference>
<dbReference type="SUPFAM" id="SSF109709">
    <property type="entry name" value="KorB DNA-binding domain-like"/>
    <property type="match status" value="1"/>
</dbReference>
<dbReference type="InterPro" id="IPR017819">
    <property type="entry name" value="Plasmid_partition_RepB"/>
</dbReference>
<dbReference type="EMBL" id="JACVXA010000021">
    <property type="protein sequence ID" value="MBE3638358.1"/>
    <property type="molecule type" value="Genomic_DNA"/>
</dbReference>
<protein>
    <submittedName>
        <fullName evidence="3">Plasmid partitioning protein RepB</fullName>
    </submittedName>
</protein>
<keyword evidence="4" id="KW-1185">Reference proteome</keyword>
<comment type="similarity">
    <text evidence="1">Belongs to the ParB family.</text>
</comment>
<dbReference type="InterPro" id="IPR011111">
    <property type="entry name" value="Plasmid_RepB"/>
</dbReference>
<dbReference type="Gene3D" id="3.90.1530.30">
    <property type="match status" value="1"/>
</dbReference>
<dbReference type="InterPro" id="IPR004437">
    <property type="entry name" value="ParB/RepB/Spo0J"/>
</dbReference>
<dbReference type="Gene3D" id="1.10.10.2830">
    <property type="match status" value="1"/>
</dbReference>
<dbReference type="InterPro" id="IPR003115">
    <property type="entry name" value="ParB_N"/>
</dbReference>
<gene>
    <name evidence="3" type="primary">repB</name>
    <name evidence="3" type="ORF">ICN82_09115</name>
</gene>
<dbReference type="NCBIfam" id="TIGR03454">
    <property type="entry name" value="partition_RepB"/>
    <property type="match status" value="1"/>
</dbReference>
<dbReference type="GO" id="GO:0003677">
    <property type="term" value="F:DNA binding"/>
    <property type="evidence" value="ECO:0007669"/>
    <property type="project" value="InterPro"/>
</dbReference>